<dbReference type="EMBL" id="NAJO01000018">
    <property type="protein sequence ID" value="OQO05632.1"/>
    <property type="molecule type" value="Genomic_DNA"/>
</dbReference>
<dbReference type="AlphaFoldDB" id="A0A1V8T388"/>
<protein>
    <recommendedName>
        <fullName evidence="4">SNF7 family protein</fullName>
    </recommendedName>
</protein>
<organism evidence="2 3">
    <name type="scientific">Cryoendolithus antarcticus</name>
    <dbReference type="NCBI Taxonomy" id="1507870"/>
    <lineage>
        <taxon>Eukaryota</taxon>
        <taxon>Fungi</taxon>
        <taxon>Dikarya</taxon>
        <taxon>Ascomycota</taxon>
        <taxon>Pezizomycotina</taxon>
        <taxon>Dothideomycetes</taxon>
        <taxon>Dothideomycetidae</taxon>
        <taxon>Cladosporiales</taxon>
        <taxon>Cladosporiaceae</taxon>
        <taxon>Cryoendolithus</taxon>
    </lineage>
</organism>
<evidence type="ECO:0000256" key="1">
    <source>
        <dbReference type="SAM" id="MobiDB-lite"/>
    </source>
</evidence>
<dbReference type="InParanoid" id="A0A1V8T388"/>
<evidence type="ECO:0000313" key="2">
    <source>
        <dbReference type="EMBL" id="OQO05632.1"/>
    </source>
</evidence>
<accession>A0A1V8T388</accession>
<gene>
    <name evidence="2" type="ORF">B0A48_09724</name>
</gene>
<dbReference type="PANTHER" id="PTHR22761:SF18">
    <property type="entry name" value="SORTING PROTEIN SNF7 FAMILY PROTEIN, PUTATIVE (AFU_ORTHOLOGUE AFUA_2G16692)-RELATED"/>
    <property type="match status" value="1"/>
</dbReference>
<dbReference type="GO" id="GO:0006900">
    <property type="term" value="P:vesicle budding from membrane"/>
    <property type="evidence" value="ECO:0007669"/>
    <property type="project" value="TreeGrafter"/>
</dbReference>
<dbReference type="STRING" id="1507870.A0A1V8T388"/>
<sequence>MSELLEFLRTHEEAFRSRARLASLYSDFRFQKKSNPDGYAANAFAWLRALSAAAKAGLIPAQNSTHDRFSIRTGEELARALTTPEHGRPLALRTVIEDAVAKKELIPLRTFLDAKTTIYAKSWVPSPWQVIQWGLRQLGAGSGDLTEDKLVAGNFVVVANVEAAAKAVLDEASKIAASNSSRIFSRDLFQQTFAPTLGLPSISENDISTLLTHLARDRSALSYSPQSGTIKFAPTSVTPTPITDTDTNIALVRTLIASLETQIPHLQTQISTLTQTAKDAISSQQPIMAKSALRSKKLANSKLEQRVATLAQFEEVYDKIEQASDQVEMVRVMEASGQVLRELHKQTGGVERVQDVMEGLKEAMMDVDEIGRMVAEVGTEGIDEGEVDGELEEMEKVEREKSQTAEKVERERKEGDERVERERGEAEEAERTRQKLAELDEIGVGNAPAEHTEEKAVEPIT</sequence>
<feature type="region of interest" description="Disordered" evidence="1">
    <location>
        <begin position="395"/>
        <end position="461"/>
    </location>
</feature>
<dbReference type="Proteomes" id="UP000192596">
    <property type="component" value="Unassembled WGS sequence"/>
</dbReference>
<feature type="compositionally biased region" description="Basic and acidic residues" evidence="1">
    <location>
        <begin position="395"/>
        <end position="438"/>
    </location>
</feature>
<dbReference type="OrthoDB" id="10250120at2759"/>
<dbReference type="Gene3D" id="6.10.140.1230">
    <property type="match status" value="1"/>
</dbReference>
<dbReference type="PANTHER" id="PTHR22761">
    <property type="entry name" value="CHARGED MULTIVESICULAR BODY PROTEIN"/>
    <property type="match status" value="1"/>
</dbReference>
<dbReference type="GO" id="GO:0009898">
    <property type="term" value="C:cytoplasmic side of plasma membrane"/>
    <property type="evidence" value="ECO:0007669"/>
    <property type="project" value="TreeGrafter"/>
</dbReference>
<dbReference type="Pfam" id="PF03357">
    <property type="entry name" value="Snf7"/>
    <property type="match status" value="1"/>
</dbReference>
<reference evidence="3" key="1">
    <citation type="submission" date="2017-03" db="EMBL/GenBank/DDBJ databases">
        <title>Genomes of endolithic fungi from Antarctica.</title>
        <authorList>
            <person name="Coleine C."/>
            <person name="Masonjones S."/>
            <person name="Stajich J.E."/>
        </authorList>
    </citation>
    <scope>NUCLEOTIDE SEQUENCE [LARGE SCALE GENOMIC DNA]</scope>
    <source>
        <strain evidence="3">CCFEE 5527</strain>
    </source>
</reference>
<proteinExistence type="predicted"/>
<dbReference type="GO" id="GO:0005771">
    <property type="term" value="C:multivesicular body"/>
    <property type="evidence" value="ECO:0007669"/>
    <property type="project" value="TreeGrafter"/>
</dbReference>
<dbReference type="GO" id="GO:0032511">
    <property type="term" value="P:late endosome to vacuole transport via multivesicular body sorting pathway"/>
    <property type="evidence" value="ECO:0007669"/>
    <property type="project" value="TreeGrafter"/>
</dbReference>
<dbReference type="InterPro" id="IPR005024">
    <property type="entry name" value="Snf7_fam"/>
</dbReference>
<dbReference type="GO" id="GO:0000815">
    <property type="term" value="C:ESCRT III complex"/>
    <property type="evidence" value="ECO:0007669"/>
    <property type="project" value="TreeGrafter"/>
</dbReference>
<feature type="compositionally biased region" description="Basic and acidic residues" evidence="1">
    <location>
        <begin position="450"/>
        <end position="461"/>
    </location>
</feature>
<comment type="caution">
    <text evidence="2">The sequence shown here is derived from an EMBL/GenBank/DDBJ whole genome shotgun (WGS) entry which is preliminary data.</text>
</comment>
<keyword evidence="3" id="KW-1185">Reference proteome</keyword>
<name>A0A1V8T388_9PEZI</name>
<evidence type="ECO:0000313" key="3">
    <source>
        <dbReference type="Proteomes" id="UP000192596"/>
    </source>
</evidence>
<evidence type="ECO:0008006" key="4">
    <source>
        <dbReference type="Google" id="ProtNLM"/>
    </source>
</evidence>
<dbReference type="FunCoup" id="A0A1V8T388">
    <property type="interactions" value="121"/>
</dbReference>